<dbReference type="EMBL" id="MKIQ01000028">
    <property type="protein sequence ID" value="OFI46489.1"/>
    <property type="molecule type" value="Genomic_DNA"/>
</dbReference>
<sequence length="133" mass="13289">MALRKFEITVDGEKYLVEMEEIGGVAPAAPVAAPAPAAVAPAPAVEETAPVAASAPAASAPAGADAITAPMPGTILKVLVNVGDAVTANQPIMILEAMKMENEIVAPQDGTVTGIHVNQGEMVQPGDALITIA</sequence>
<dbReference type="CDD" id="cd06850">
    <property type="entry name" value="biotinyl_domain"/>
    <property type="match status" value="1"/>
</dbReference>
<dbReference type="Pfam" id="PF00364">
    <property type="entry name" value="Biotin_lipoyl"/>
    <property type="match status" value="1"/>
</dbReference>
<keyword evidence="4" id="KW-1185">Reference proteome</keyword>
<proteinExistence type="predicted"/>
<dbReference type="Proteomes" id="UP000177273">
    <property type="component" value="Unassembled WGS sequence"/>
</dbReference>
<dbReference type="InterPro" id="IPR011053">
    <property type="entry name" value="Single_hybrid_motif"/>
</dbReference>
<evidence type="ECO:0000313" key="4">
    <source>
        <dbReference type="Proteomes" id="UP000177273"/>
    </source>
</evidence>
<dbReference type="PROSITE" id="PS50968">
    <property type="entry name" value="BIOTINYL_LIPOYL"/>
    <property type="match status" value="1"/>
</dbReference>
<protein>
    <submittedName>
        <fullName evidence="3">Acetyl-CoA carboxylase biotin carboxyl carrier protein subunit</fullName>
    </submittedName>
</protein>
<organism evidence="3 4">
    <name type="scientific">Floricoccus penangensis</name>
    <dbReference type="NCBI Taxonomy" id="1859475"/>
    <lineage>
        <taxon>Bacteria</taxon>
        <taxon>Bacillati</taxon>
        <taxon>Bacillota</taxon>
        <taxon>Bacilli</taxon>
        <taxon>Lactobacillales</taxon>
        <taxon>Streptococcaceae</taxon>
        <taxon>Floricoccus</taxon>
    </lineage>
</organism>
<keyword evidence="1" id="KW-0092">Biotin</keyword>
<gene>
    <name evidence="3" type="ORF">BG262_05600</name>
</gene>
<reference evidence="4" key="1">
    <citation type="submission" date="2016-09" db="EMBL/GenBank/DDBJ databases">
        <title>Draft genome sequence of a novel species of the family Streptococcaceae isolated from flowers.</title>
        <authorList>
            <person name="Chuah L.-O."/>
            <person name="Yap K.-P."/>
            <person name="Thong K.L."/>
            <person name="Liong M.T."/>
            <person name="Ahmad R."/>
            <person name="Rusul G."/>
        </authorList>
    </citation>
    <scope>NUCLEOTIDE SEQUENCE [LARGE SCALE GENOMIC DNA]</scope>
    <source>
        <strain evidence="4">HibF3</strain>
    </source>
</reference>
<dbReference type="InterPro" id="IPR001882">
    <property type="entry name" value="Biotin_BS"/>
</dbReference>
<dbReference type="SUPFAM" id="SSF51230">
    <property type="entry name" value="Single hybrid motif"/>
    <property type="match status" value="1"/>
</dbReference>
<feature type="domain" description="Lipoyl-binding" evidence="2">
    <location>
        <begin position="55"/>
        <end position="133"/>
    </location>
</feature>
<comment type="caution">
    <text evidence="3">The sequence shown here is derived from an EMBL/GenBank/DDBJ whole genome shotgun (WGS) entry which is preliminary data.</text>
</comment>
<dbReference type="Gene3D" id="2.40.50.100">
    <property type="match status" value="1"/>
</dbReference>
<dbReference type="FunFam" id="2.40.50.100:FF:000003">
    <property type="entry name" value="Acetyl-CoA carboxylase biotin carboxyl carrier protein"/>
    <property type="match status" value="1"/>
</dbReference>
<accession>A0A9Q5NZE9</accession>
<dbReference type="InterPro" id="IPR050709">
    <property type="entry name" value="Biotin_Carboxyl_Carrier/Decarb"/>
</dbReference>
<dbReference type="PANTHER" id="PTHR45266:SF3">
    <property type="entry name" value="OXALOACETATE DECARBOXYLASE ALPHA CHAIN"/>
    <property type="match status" value="1"/>
</dbReference>
<dbReference type="OrthoDB" id="9812676at2"/>
<dbReference type="InterPro" id="IPR000089">
    <property type="entry name" value="Biotin_lipoyl"/>
</dbReference>
<name>A0A9Q5NZE9_9LACT</name>
<dbReference type="RefSeq" id="WP_070788426.1">
    <property type="nucleotide sequence ID" value="NZ_CP075561.1"/>
</dbReference>
<evidence type="ECO:0000259" key="2">
    <source>
        <dbReference type="PROSITE" id="PS50968"/>
    </source>
</evidence>
<evidence type="ECO:0000256" key="1">
    <source>
        <dbReference type="ARBA" id="ARBA00023267"/>
    </source>
</evidence>
<dbReference type="NCBIfam" id="NF005117">
    <property type="entry name" value="PRK06549.1"/>
    <property type="match status" value="1"/>
</dbReference>
<dbReference type="AlphaFoldDB" id="A0A9Q5NZE9"/>
<dbReference type="PANTHER" id="PTHR45266">
    <property type="entry name" value="OXALOACETATE DECARBOXYLASE ALPHA CHAIN"/>
    <property type="match status" value="1"/>
</dbReference>
<evidence type="ECO:0000313" key="3">
    <source>
        <dbReference type="EMBL" id="OFI46489.1"/>
    </source>
</evidence>
<dbReference type="PROSITE" id="PS00188">
    <property type="entry name" value="BIOTIN"/>
    <property type="match status" value="1"/>
</dbReference>